<dbReference type="InterPro" id="IPR036390">
    <property type="entry name" value="WH_DNA-bd_sf"/>
</dbReference>
<proteinExistence type="predicted"/>
<evidence type="ECO:0000313" key="6">
    <source>
        <dbReference type="Proteomes" id="UP001501577"/>
    </source>
</evidence>
<evidence type="ECO:0000256" key="1">
    <source>
        <dbReference type="ARBA" id="ARBA00023015"/>
    </source>
</evidence>
<sequence>MENICQSSRPPFVHALSMIEGKWKLKIIYELACEPVLRYGQLKRNIPEITHKMLSAQLKELEKNDMIIRTEYHQVPPKVEYSLSVKGESFVPILVELCEWGKKITTEEAK</sequence>
<reference evidence="5 6" key="1">
    <citation type="journal article" date="2019" name="Int. J. Syst. Evol. Microbiol.">
        <title>The Global Catalogue of Microorganisms (GCM) 10K type strain sequencing project: providing services to taxonomists for standard genome sequencing and annotation.</title>
        <authorList>
            <consortium name="The Broad Institute Genomics Platform"/>
            <consortium name="The Broad Institute Genome Sequencing Center for Infectious Disease"/>
            <person name="Wu L."/>
            <person name="Ma J."/>
        </authorList>
    </citation>
    <scope>NUCLEOTIDE SEQUENCE [LARGE SCALE GENOMIC DNA]</scope>
    <source>
        <strain evidence="5 6">JCM 8736</strain>
    </source>
</reference>
<gene>
    <name evidence="5" type="ORF">GCM10019998_12230</name>
</gene>
<keyword evidence="1" id="KW-0805">Transcription regulation</keyword>
<protein>
    <submittedName>
        <fullName evidence="5">Helix-turn-helix domain-containing protein</fullName>
    </submittedName>
</protein>
<keyword evidence="2" id="KW-0238">DNA-binding</keyword>
<dbReference type="RefSeq" id="WP_068709661.1">
    <property type="nucleotide sequence ID" value="NZ_BAAAXQ010000039.1"/>
</dbReference>
<dbReference type="PROSITE" id="PS51118">
    <property type="entry name" value="HTH_HXLR"/>
    <property type="match status" value="1"/>
</dbReference>
<keyword evidence="6" id="KW-1185">Reference proteome</keyword>
<dbReference type="SUPFAM" id="SSF46785">
    <property type="entry name" value="Winged helix' DNA-binding domain"/>
    <property type="match status" value="1"/>
</dbReference>
<accession>A0ABN3Y3Y8</accession>
<dbReference type="Gene3D" id="1.10.10.10">
    <property type="entry name" value="Winged helix-like DNA-binding domain superfamily/Winged helix DNA-binding domain"/>
    <property type="match status" value="1"/>
</dbReference>
<comment type="caution">
    <text evidence="5">The sequence shown here is derived from an EMBL/GenBank/DDBJ whole genome shotgun (WGS) entry which is preliminary data.</text>
</comment>
<dbReference type="Pfam" id="PF01638">
    <property type="entry name" value="HxlR"/>
    <property type="match status" value="1"/>
</dbReference>
<dbReference type="PANTHER" id="PTHR33204:SF29">
    <property type="entry name" value="TRANSCRIPTIONAL REGULATOR"/>
    <property type="match status" value="1"/>
</dbReference>
<organism evidence="5 6">
    <name type="scientific">Tetragenococcus solitarius</name>
    <dbReference type="NCBI Taxonomy" id="71453"/>
    <lineage>
        <taxon>Bacteria</taxon>
        <taxon>Bacillati</taxon>
        <taxon>Bacillota</taxon>
        <taxon>Bacilli</taxon>
        <taxon>Lactobacillales</taxon>
        <taxon>Enterococcaceae</taxon>
        <taxon>Tetragenococcus</taxon>
    </lineage>
</organism>
<dbReference type="Proteomes" id="UP001501577">
    <property type="component" value="Unassembled WGS sequence"/>
</dbReference>
<dbReference type="InterPro" id="IPR036388">
    <property type="entry name" value="WH-like_DNA-bd_sf"/>
</dbReference>
<evidence type="ECO:0000259" key="4">
    <source>
        <dbReference type="PROSITE" id="PS51118"/>
    </source>
</evidence>
<keyword evidence="3" id="KW-0804">Transcription</keyword>
<dbReference type="EMBL" id="BAAAXQ010000039">
    <property type="protein sequence ID" value="GAA3017560.1"/>
    <property type="molecule type" value="Genomic_DNA"/>
</dbReference>
<dbReference type="InterPro" id="IPR002577">
    <property type="entry name" value="HTH_HxlR"/>
</dbReference>
<dbReference type="PANTHER" id="PTHR33204">
    <property type="entry name" value="TRANSCRIPTIONAL REGULATOR, MARR FAMILY"/>
    <property type="match status" value="1"/>
</dbReference>
<evidence type="ECO:0000256" key="2">
    <source>
        <dbReference type="ARBA" id="ARBA00023125"/>
    </source>
</evidence>
<evidence type="ECO:0000256" key="3">
    <source>
        <dbReference type="ARBA" id="ARBA00023163"/>
    </source>
</evidence>
<feature type="domain" description="HTH hxlR-type" evidence="4">
    <location>
        <begin position="5"/>
        <end position="109"/>
    </location>
</feature>
<name>A0ABN3Y3Y8_9ENTE</name>
<evidence type="ECO:0000313" key="5">
    <source>
        <dbReference type="EMBL" id="GAA3017560.1"/>
    </source>
</evidence>